<reference evidence="6 7" key="1">
    <citation type="submission" date="2020-08" db="EMBL/GenBank/DDBJ databases">
        <title>Genomic Encyclopedia of Type Strains, Phase IV (KMG-IV): sequencing the most valuable type-strain genomes for metagenomic binning, comparative biology and taxonomic classification.</title>
        <authorList>
            <person name="Goeker M."/>
        </authorList>
    </citation>
    <scope>NUCLEOTIDE SEQUENCE [LARGE SCALE GENOMIC DNA]</scope>
    <source>
        <strain evidence="6 7">DSM 21458</strain>
    </source>
</reference>
<evidence type="ECO:0000256" key="4">
    <source>
        <dbReference type="ARBA" id="ARBA00023163"/>
    </source>
</evidence>
<evidence type="ECO:0000256" key="3">
    <source>
        <dbReference type="ARBA" id="ARBA00023125"/>
    </source>
</evidence>
<dbReference type="InterPro" id="IPR036390">
    <property type="entry name" value="WH_DNA-bd_sf"/>
</dbReference>
<dbReference type="Proteomes" id="UP000569951">
    <property type="component" value="Unassembled WGS sequence"/>
</dbReference>
<keyword evidence="3 6" id="KW-0238">DNA-binding</keyword>
<feature type="domain" description="HTH lysR-type" evidence="5">
    <location>
        <begin position="3"/>
        <end position="60"/>
    </location>
</feature>
<dbReference type="Pfam" id="PF00126">
    <property type="entry name" value="HTH_1"/>
    <property type="match status" value="1"/>
</dbReference>
<sequence length="298" mass="31905">MHLDPDHLITFSVVAEYGNISRAAEALELSQPAVSGQLRALQELAGQRLYRRSSRGIVLTEAGTRLLGYANVVASATRGAAETIRHAQQPTLRPLRLGLSWTLGSFAPSVITHAHAEGYTVLAESAHSEHLISQVQGGRLEAALVVSGRQALPEGLSAQRFHSEDLALVVPRGHPLAGMGFTPLTAIAADTFLWSSAESSLSQHADRLLKESAVLPARQLRLGSVAAVREALMRGLGVSILPRSLVQRDLQAGLIASLQIEAPNITLEYSVVSASPLFLTRESKTLLRLITESRRAAS</sequence>
<keyword evidence="7" id="KW-1185">Reference proteome</keyword>
<evidence type="ECO:0000256" key="2">
    <source>
        <dbReference type="ARBA" id="ARBA00023015"/>
    </source>
</evidence>
<dbReference type="SUPFAM" id="SSF53850">
    <property type="entry name" value="Periplasmic binding protein-like II"/>
    <property type="match status" value="1"/>
</dbReference>
<dbReference type="Gene3D" id="1.10.10.10">
    <property type="entry name" value="Winged helix-like DNA-binding domain superfamily/Winged helix DNA-binding domain"/>
    <property type="match status" value="1"/>
</dbReference>
<dbReference type="GO" id="GO:0003700">
    <property type="term" value="F:DNA-binding transcription factor activity"/>
    <property type="evidence" value="ECO:0007669"/>
    <property type="project" value="InterPro"/>
</dbReference>
<dbReference type="PANTHER" id="PTHR30126">
    <property type="entry name" value="HTH-TYPE TRANSCRIPTIONAL REGULATOR"/>
    <property type="match status" value="1"/>
</dbReference>
<comment type="caution">
    <text evidence="6">The sequence shown here is derived from an EMBL/GenBank/DDBJ whole genome shotgun (WGS) entry which is preliminary data.</text>
</comment>
<dbReference type="InterPro" id="IPR005119">
    <property type="entry name" value="LysR_subst-bd"/>
</dbReference>
<organism evidence="6 7">
    <name type="scientific">Deinobacterium chartae</name>
    <dbReference type="NCBI Taxonomy" id="521158"/>
    <lineage>
        <taxon>Bacteria</taxon>
        <taxon>Thermotogati</taxon>
        <taxon>Deinococcota</taxon>
        <taxon>Deinococci</taxon>
        <taxon>Deinococcales</taxon>
        <taxon>Deinococcaceae</taxon>
        <taxon>Deinobacterium</taxon>
    </lineage>
</organism>
<dbReference type="Pfam" id="PF03466">
    <property type="entry name" value="LysR_substrate"/>
    <property type="match status" value="1"/>
</dbReference>
<accession>A0A841I4W9</accession>
<dbReference type="PRINTS" id="PR00039">
    <property type="entry name" value="HTHLYSR"/>
</dbReference>
<proteinExistence type="inferred from homology"/>
<keyword evidence="4" id="KW-0804">Transcription</keyword>
<dbReference type="PANTHER" id="PTHR30126:SF40">
    <property type="entry name" value="HTH-TYPE TRANSCRIPTIONAL REGULATOR GLTR"/>
    <property type="match status" value="1"/>
</dbReference>
<dbReference type="PROSITE" id="PS50931">
    <property type="entry name" value="HTH_LYSR"/>
    <property type="match status" value="1"/>
</dbReference>
<dbReference type="EMBL" id="JACHHG010000012">
    <property type="protein sequence ID" value="MBB6099468.1"/>
    <property type="molecule type" value="Genomic_DNA"/>
</dbReference>
<protein>
    <submittedName>
        <fullName evidence="6">DNA-binding transcriptional LysR family regulator</fullName>
    </submittedName>
</protein>
<gene>
    <name evidence="6" type="ORF">HNR42_002918</name>
</gene>
<evidence type="ECO:0000256" key="1">
    <source>
        <dbReference type="ARBA" id="ARBA00009437"/>
    </source>
</evidence>
<dbReference type="GO" id="GO:0000976">
    <property type="term" value="F:transcription cis-regulatory region binding"/>
    <property type="evidence" value="ECO:0007669"/>
    <property type="project" value="TreeGrafter"/>
</dbReference>
<dbReference type="CDD" id="cd05466">
    <property type="entry name" value="PBP2_LTTR_substrate"/>
    <property type="match status" value="1"/>
</dbReference>
<evidence type="ECO:0000259" key="5">
    <source>
        <dbReference type="PROSITE" id="PS50931"/>
    </source>
</evidence>
<evidence type="ECO:0000313" key="7">
    <source>
        <dbReference type="Proteomes" id="UP000569951"/>
    </source>
</evidence>
<dbReference type="InterPro" id="IPR000847">
    <property type="entry name" value="LysR_HTH_N"/>
</dbReference>
<dbReference type="RefSeq" id="WP_183988221.1">
    <property type="nucleotide sequence ID" value="NZ_JACHHG010000012.1"/>
</dbReference>
<dbReference type="AlphaFoldDB" id="A0A841I4W9"/>
<dbReference type="SUPFAM" id="SSF46785">
    <property type="entry name" value="Winged helix' DNA-binding domain"/>
    <property type="match status" value="1"/>
</dbReference>
<dbReference type="Gene3D" id="3.40.190.10">
    <property type="entry name" value="Periplasmic binding protein-like II"/>
    <property type="match status" value="2"/>
</dbReference>
<comment type="similarity">
    <text evidence="1">Belongs to the LysR transcriptional regulatory family.</text>
</comment>
<evidence type="ECO:0000313" key="6">
    <source>
        <dbReference type="EMBL" id="MBB6099468.1"/>
    </source>
</evidence>
<dbReference type="InterPro" id="IPR036388">
    <property type="entry name" value="WH-like_DNA-bd_sf"/>
</dbReference>
<keyword evidence="2" id="KW-0805">Transcription regulation</keyword>
<name>A0A841I4W9_9DEIO</name>